<dbReference type="RefSeq" id="WP_260277562.1">
    <property type="nucleotide sequence ID" value="NZ_JANAVZ010000006.1"/>
</dbReference>
<dbReference type="Proteomes" id="UP001320702">
    <property type="component" value="Unassembled WGS sequence"/>
</dbReference>
<organism evidence="1 2">
    <name type="scientific">Paracoccus maritimus</name>
    <dbReference type="NCBI Taxonomy" id="2933292"/>
    <lineage>
        <taxon>Bacteria</taxon>
        <taxon>Pseudomonadati</taxon>
        <taxon>Pseudomonadota</taxon>
        <taxon>Alphaproteobacteria</taxon>
        <taxon>Rhodobacterales</taxon>
        <taxon>Paracoccaceae</taxon>
        <taxon>Paracoccus</taxon>
    </lineage>
</organism>
<evidence type="ECO:0000313" key="2">
    <source>
        <dbReference type="Proteomes" id="UP001320702"/>
    </source>
</evidence>
<proteinExistence type="predicted"/>
<accession>A0ABT2KAZ2</accession>
<name>A0ABT2KAZ2_9RHOB</name>
<comment type="caution">
    <text evidence="1">The sequence shown here is derived from an EMBL/GenBank/DDBJ whole genome shotgun (WGS) entry which is preliminary data.</text>
</comment>
<dbReference type="EMBL" id="JANAVZ010000006">
    <property type="protein sequence ID" value="MCT4333708.1"/>
    <property type="molecule type" value="Genomic_DNA"/>
</dbReference>
<gene>
    <name evidence="1" type="ORF">MU516_12610</name>
</gene>
<keyword evidence="2" id="KW-1185">Reference proteome</keyword>
<protein>
    <recommendedName>
        <fullName evidence="3">Flagellar assembly protein FliH/Type III secretion system HrpE domain-containing protein</fullName>
    </recommendedName>
</protein>
<sequence>MAEGLALQEDDQMRNLCAGMDRLARALSEDEQRRAALRSEAVTALSPIFDAILDNLAPAAESKRLEIALTEELSRLAQMATPLRAQIACGANLRDLVERCLTESGLDNIEISEVPADRISLSLQGGRIELAPDRIAAGIRALIAEIKENETPWTH</sequence>
<evidence type="ECO:0000313" key="1">
    <source>
        <dbReference type="EMBL" id="MCT4333708.1"/>
    </source>
</evidence>
<reference evidence="1 2" key="1">
    <citation type="submission" date="2022-04" db="EMBL/GenBank/DDBJ databases">
        <title>Paracoccus sp. YLB-12 draft genome sequence.</title>
        <authorList>
            <person name="Yu L."/>
        </authorList>
    </citation>
    <scope>NUCLEOTIDE SEQUENCE [LARGE SCALE GENOMIC DNA]</scope>
    <source>
        <strain evidence="1 2">YLB-12</strain>
    </source>
</reference>
<evidence type="ECO:0008006" key="3">
    <source>
        <dbReference type="Google" id="ProtNLM"/>
    </source>
</evidence>